<comment type="caution">
    <text evidence="1">The sequence shown here is derived from an EMBL/GenBank/DDBJ whole genome shotgun (WGS) entry which is preliminary data.</text>
</comment>
<reference evidence="1" key="1">
    <citation type="submission" date="2016-03" db="EMBL/GenBank/DDBJ databases">
        <title>Sphingomonas melonis TY, whole genome shotgun sequencing.</title>
        <authorList>
            <person name="Wang H."/>
            <person name="Zhu P."/>
        </authorList>
    </citation>
    <scope>NUCLEOTIDE SEQUENCE [LARGE SCALE GENOMIC DNA]</scope>
    <source>
        <strain evidence="1">TY</strain>
    </source>
</reference>
<evidence type="ECO:0000313" key="2">
    <source>
        <dbReference type="Proteomes" id="UP000078460"/>
    </source>
</evidence>
<dbReference type="Proteomes" id="UP000078460">
    <property type="component" value="Unassembled WGS sequence"/>
</dbReference>
<dbReference type="STRING" id="621456.BJP26_15850"/>
<dbReference type="RefSeq" id="WP_017977872.1">
    <property type="nucleotide sequence ID" value="NZ_CP017578.1"/>
</dbReference>
<dbReference type="OrthoDB" id="7585810at2"/>
<organism evidence="1 2">
    <name type="scientific">Sphingomonas melonis TY</name>
    <dbReference type="NCBI Taxonomy" id="621456"/>
    <lineage>
        <taxon>Bacteria</taxon>
        <taxon>Pseudomonadati</taxon>
        <taxon>Pseudomonadota</taxon>
        <taxon>Alphaproteobacteria</taxon>
        <taxon>Sphingomonadales</taxon>
        <taxon>Sphingomonadaceae</taxon>
        <taxon>Sphingomonas</taxon>
    </lineage>
</organism>
<dbReference type="EMBL" id="LQCK02000008">
    <property type="protein sequence ID" value="KZB95959.1"/>
    <property type="molecule type" value="Genomic_DNA"/>
</dbReference>
<sequence length="89" mass="9607">MPLAAHLLNAFASTLLIALVTRLVLGRLAPRLPAAFGGFMLAFGYAIARYTGNAPFGGETDALVMRGIGTLAGFTVLWLWWFRRRPATA</sequence>
<dbReference type="AlphaFoldDB" id="A0A175Y6I2"/>
<dbReference type="KEGG" id="smy:BJP26_15850"/>
<accession>A0A175Y6I2</accession>
<evidence type="ECO:0000313" key="1">
    <source>
        <dbReference type="EMBL" id="KZB95959.1"/>
    </source>
</evidence>
<keyword evidence="2" id="KW-1185">Reference proteome</keyword>
<proteinExistence type="predicted"/>
<dbReference type="GeneID" id="93799679"/>
<gene>
    <name evidence="1" type="ORF">AVM11_15715</name>
</gene>
<protein>
    <submittedName>
        <fullName evidence="1">Uncharacterized protein</fullName>
    </submittedName>
</protein>
<name>A0A175Y6I2_9SPHN</name>